<accession>A0A0V0Z403</accession>
<proteinExistence type="predicted"/>
<reference evidence="1 2" key="1">
    <citation type="submission" date="2015-01" db="EMBL/GenBank/DDBJ databases">
        <title>Evolution of Trichinella species and genotypes.</title>
        <authorList>
            <person name="Korhonen P.K."/>
            <person name="Edoardo P."/>
            <person name="Giuseppe L.R."/>
            <person name="Gasser R.B."/>
        </authorList>
    </citation>
    <scope>NUCLEOTIDE SEQUENCE [LARGE SCALE GENOMIC DNA]</scope>
    <source>
        <strain evidence="1">ISS2496</strain>
    </source>
</reference>
<sequence length="113" mass="12570">MNEIVAFFGNYPLLNMLFFTKIRNHVDKYVITKHYYQLMPLSLATLKRQGSYGYGEALGVASGYASGQIKICIFPQATPKAFYCTIFDLRALGVASGYALGQIKICIFPQATP</sequence>
<name>A0A0V0Z403_9BILA</name>
<organism evidence="1 2">
    <name type="scientific">Trichinella patagoniensis</name>
    <dbReference type="NCBI Taxonomy" id="990121"/>
    <lineage>
        <taxon>Eukaryota</taxon>
        <taxon>Metazoa</taxon>
        <taxon>Ecdysozoa</taxon>
        <taxon>Nematoda</taxon>
        <taxon>Enoplea</taxon>
        <taxon>Dorylaimia</taxon>
        <taxon>Trichinellida</taxon>
        <taxon>Trichinellidae</taxon>
        <taxon>Trichinella</taxon>
    </lineage>
</organism>
<keyword evidence="2" id="KW-1185">Reference proteome</keyword>
<protein>
    <submittedName>
        <fullName evidence="1">Uncharacterized protein</fullName>
    </submittedName>
</protein>
<dbReference type="AlphaFoldDB" id="A0A0V0Z403"/>
<evidence type="ECO:0000313" key="1">
    <source>
        <dbReference type="EMBL" id="KRY07285.1"/>
    </source>
</evidence>
<dbReference type="Proteomes" id="UP000054783">
    <property type="component" value="Unassembled WGS sequence"/>
</dbReference>
<evidence type="ECO:0000313" key="2">
    <source>
        <dbReference type="Proteomes" id="UP000054783"/>
    </source>
</evidence>
<gene>
    <name evidence="1" type="ORF">T12_8306</name>
</gene>
<comment type="caution">
    <text evidence="1">The sequence shown here is derived from an EMBL/GenBank/DDBJ whole genome shotgun (WGS) entry which is preliminary data.</text>
</comment>
<dbReference type="EMBL" id="JYDQ01000505">
    <property type="protein sequence ID" value="KRY07285.1"/>
    <property type="molecule type" value="Genomic_DNA"/>
</dbReference>